<dbReference type="GO" id="GO:0006357">
    <property type="term" value="P:regulation of transcription by RNA polymerase II"/>
    <property type="evidence" value="ECO:0007669"/>
    <property type="project" value="TreeGrafter"/>
</dbReference>
<comment type="similarity">
    <text evidence="2">Belongs to the D-isomer specific 2-hydroxyacid dehydrogenase family.</text>
</comment>
<accession>A0A7K8PL75</accession>
<dbReference type="SUPFAM" id="SSF52283">
    <property type="entry name" value="Formate/glycerate dehydrogenase catalytic domain-like"/>
    <property type="match status" value="1"/>
</dbReference>
<dbReference type="GO" id="GO:0001221">
    <property type="term" value="F:transcription coregulator binding"/>
    <property type="evidence" value="ECO:0007669"/>
    <property type="project" value="TreeGrafter"/>
</dbReference>
<keyword evidence="3" id="KW-0560">Oxidoreductase</keyword>
<evidence type="ECO:0000256" key="6">
    <source>
        <dbReference type="SAM" id="Phobius"/>
    </source>
</evidence>
<evidence type="ECO:0000256" key="2">
    <source>
        <dbReference type="ARBA" id="ARBA00005854"/>
    </source>
</evidence>
<evidence type="ECO:0000256" key="4">
    <source>
        <dbReference type="ARBA" id="ARBA00023242"/>
    </source>
</evidence>
<gene>
    <name evidence="8" type="primary">Ctbp1</name>
    <name evidence="8" type="ORF">COCCOC_R01022</name>
</gene>
<evidence type="ECO:0000259" key="7">
    <source>
        <dbReference type="Pfam" id="PF02826"/>
    </source>
</evidence>
<keyword evidence="9" id="KW-1185">Reference proteome</keyword>
<dbReference type="CDD" id="cd05299">
    <property type="entry name" value="CtBP_dh"/>
    <property type="match status" value="1"/>
</dbReference>
<reference evidence="8 9" key="1">
    <citation type="submission" date="2019-09" db="EMBL/GenBank/DDBJ databases">
        <title>Bird 10,000 Genomes (B10K) Project - Family phase.</title>
        <authorList>
            <person name="Zhang G."/>
        </authorList>
    </citation>
    <scope>NUCLEOTIDE SEQUENCE [LARGE SCALE GENOMIC DNA]</scope>
    <source>
        <strain evidence="8">B10K-CU-031-03</strain>
        <tissue evidence="8">Muscle</tissue>
    </source>
</reference>
<sequence>VVGIRPPIMNGPMHPRPLVALLDGRDCTVEMPILKDVATVAFCDAQSTQEIHEKVLNEAVGALMYHTITLTREDLEKFKALRIIVRIGSGFDNIDIKSAGDLGIAVCNVPAASVEETADSTMCHILNLYRRTTWLHQALREGTRVQSVEQIREVASGAARIRGETLGIIGLGRVGQAVALRAKAFGFSVIFYDPYLSDGMERALGLQRVSTLQDLLFHSDCVTLHCNLNEHNHHLINDFTIKQMRQGAFLVNTARGGLVDEKALAQALKEGRIRGAALDVHESEPFRCFSFSFLFILFTFLFLKHKVYNFYVFLFLLPRFILGRIPDSLKNCVNKDHLTAATHWASMEPGVVHPELNGAAYSRYPPGVVSVASTGIPAAVEGIVPNPMSLSHGLPAVAHPPHAPSPGQTVKPEADRDHPSDQL</sequence>
<evidence type="ECO:0000313" key="8">
    <source>
        <dbReference type="EMBL" id="NXE79416.1"/>
    </source>
</evidence>
<dbReference type="GO" id="GO:0003714">
    <property type="term" value="F:transcription corepressor activity"/>
    <property type="evidence" value="ECO:0007669"/>
    <property type="project" value="InterPro"/>
</dbReference>
<organism evidence="8 9">
    <name type="scientific">Cochlearius cochlearius</name>
    <name type="common">Boat-billed heron</name>
    <dbReference type="NCBI Taxonomy" id="110676"/>
    <lineage>
        <taxon>Eukaryota</taxon>
        <taxon>Metazoa</taxon>
        <taxon>Chordata</taxon>
        <taxon>Craniata</taxon>
        <taxon>Vertebrata</taxon>
        <taxon>Euteleostomi</taxon>
        <taxon>Archelosauria</taxon>
        <taxon>Archosauria</taxon>
        <taxon>Dinosauria</taxon>
        <taxon>Saurischia</taxon>
        <taxon>Theropoda</taxon>
        <taxon>Coelurosauria</taxon>
        <taxon>Aves</taxon>
        <taxon>Neognathae</taxon>
        <taxon>Neoaves</taxon>
        <taxon>Aequornithes</taxon>
        <taxon>Pelecaniformes</taxon>
        <taxon>Ardeidae</taxon>
        <taxon>Cochlearius</taxon>
    </lineage>
</organism>
<dbReference type="GO" id="GO:0005634">
    <property type="term" value="C:nucleus"/>
    <property type="evidence" value="ECO:0007669"/>
    <property type="project" value="UniProtKB-SubCell"/>
</dbReference>
<keyword evidence="6" id="KW-1133">Transmembrane helix</keyword>
<dbReference type="PANTHER" id="PTHR46029">
    <property type="entry name" value="C-TERMINAL-BINDING PROTEIN"/>
    <property type="match status" value="1"/>
</dbReference>
<dbReference type="GO" id="GO:0140297">
    <property type="term" value="F:DNA-binding transcription factor binding"/>
    <property type="evidence" value="ECO:0007669"/>
    <property type="project" value="TreeGrafter"/>
</dbReference>
<dbReference type="Pfam" id="PF02826">
    <property type="entry name" value="2-Hacid_dh_C"/>
    <property type="match status" value="1"/>
</dbReference>
<dbReference type="AlphaFoldDB" id="A0A7K8PL75"/>
<proteinExistence type="inferred from homology"/>
<dbReference type="GO" id="GO:0016616">
    <property type="term" value="F:oxidoreductase activity, acting on the CH-OH group of donors, NAD or NADP as acceptor"/>
    <property type="evidence" value="ECO:0007669"/>
    <property type="project" value="InterPro"/>
</dbReference>
<dbReference type="GO" id="GO:0051287">
    <property type="term" value="F:NAD binding"/>
    <property type="evidence" value="ECO:0007669"/>
    <property type="project" value="InterPro"/>
</dbReference>
<feature type="non-terminal residue" evidence="8">
    <location>
        <position position="1"/>
    </location>
</feature>
<dbReference type="PROSITE" id="PS00671">
    <property type="entry name" value="D_2_HYDROXYACID_DH_3"/>
    <property type="match status" value="1"/>
</dbReference>
<evidence type="ECO:0000256" key="1">
    <source>
        <dbReference type="ARBA" id="ARBA00004123"/>
    </source>
</evidence>
<dbReference type="InterPro" id="IPR036291">
    <property type="entry name" value="NAD(P)-bd_dom_sf"/>
</dbReference>
<evidence type="ECO:0000256" key="5">
    <source>
        <dbReference type="SAM" id="MobiDB-lite"/>
    </source>
</evidence>
<dbReference type="GO" id="GO:0003713">
    <property type="term" value="F:transcription coactivator activity"/>
    <property type="evidence" value="ECO:0007669"/>
    <property type="project" value="TreeGrafter"/>
</dbReference>
<feature type="domain" description="D-isomer specific 2-hydroxyacid dehydrogenase NAD-binding" evidence="7">
    <location>
        <begin position="124"/>
        <end position="286"/>
    </location>
</feature>
<name>A0A7K8PL75_COCCO</name>
<dbReference type="PANTHER" id="PTHR46029:SF2">
    <property type="entry name" value="C-TERMINAL-BINDING PROTEIN 1"/>
    <property type="match status" value="1"/>
</dbReference>
<dbReference type="InterPro" id="IPR006140">
    <property type="entry name" value="D-isomer_DH_NAD-bd"/>
</dbReference>
<keyword evidence="6" id="KW-0472">Membrane</keyword>
<keyword evidence="6" id="KW-0812">Transmembrane</keyword>
<dbReference type="SUPFAM" id="SSF51735">
    <property type="entry name" value="NAD(P)-binding Rossmann-fold domains"/>
    <property type="match status" value="1"/>
</dbReference>
<dbReference type="FunFam" id="3.40.50.720:FF:000012">
    <property type="entry name" value="C-terminal-binding protein 2 isoform 1"/>
    <property type="match status" value="1"/>
</dbReference>
<dbReference type="InterPro" id="IPR043322">
    <property type="entry name" value="CtBP"/>
</dbReference>
<feature type="compositionally biased region" description="Basic and acidic residues" evidence="5">
    <location>
        <begin position="412"/>
        <end position="423"/>
    </location>
</feature>
<evidence type="ECO:0000313" key="9">
    <source>
        <dbReference type="Proteomes" id="UP000525205"/>
    </source>
</evidence>
<dbReference type="Proteomes" id="UP000525205">
    <property type="component" value="Unassembled WGS sequence"/>
</dbReference>
<feature type="region of interest" description="Disordered" evidence="5">
    <location>
        <begin position="395"/>
        <end position="423"/>
    </location>
</feature>
<feature type="transmembrane region" description="Helical" evidence="6">
    <location>
        <begin position="293"/>
        <end position="317"/>
    </location>
</feature>
<keyword evidence="4" id="KW-0539">Nucleus</keyword>
<dbReference type="Gene3D" id="3.40.50.720">
    <property type="entry name" value="NAD(P)-binding Rossmann-like Domain"/>
    <property type="match status" value="2"/>
</dbReference>
<dbReference type="InterPro" id="IPR051638">
    <property type="entry name" value="CTBP_dehydrogenase"/>
</dbReference>
<dbReference type="PROSITE" id="PS00065">
    <property type="entry name" value="D_2_HYDROXYACID_DH_1"/>
    <property type="match status" value="1"/>
</dbReference>
<protein>
    <submittedName>
        <fullName evidence="8">CTBP1 protein</fullName>
    </submittedName>
</protein>
<comment type="subcellular location">
    <subcellularLocation>
        <location evidence="1">Nucleus</location>
    </subcellularLocation>
</comment>
<dbReference type="InterPro" id="IPR029753">
    <property type="entry name" value="D-isomer_DH_CS"/>
</dbReference>
<evidence type="ECO:0000256" key="3">
    <source>
        <dbReference type="ARBA" id="ARBA00023002"/>
    </source>
</evidence>
<dbReference type="EMBL" id="VWPP01000291">
    <property type="protein sequence ID" value="NXE79416.1"/>
    <property type="molecule type" value="Genomic_DNA"/>
</dbReference>
<dbReference type="InterPro" id="IPR029752">
    <property type="entry name" value="D-isomer_DH_CS1"/>
</dbReference>
<comment type="caution">
    <text evidence="8">The sequence shown here is derived from an EMBL/GenBank/DDBJ whole genome shotgun (WGS) entry which is preliminary data.</text>
</comment>
<feature type="non-terminal residue" evidence="8">
    <location>
        <position position="423"/>
    </location>
</feature>